<keyword evidence="12" id="KW-0675">Receptor</keyword>
<dbReference type="RefSeq" id="WP_092043294.1">
    <property type="nucleotide sequence ID" value="NZ_FOTK01000021.1"/>
</dbReference>
<dbReference type="OrthoDB" id="9760333at2"/>
<evidence type="ECO:0000256" key="15">
    <source>
        <dbReference type="RuleBase" id="RU003357"/>
    </source>
</evidence>
<evidence type="ECO:0000256" key="13">
    <source>
        <dbReference type="ARBA" id="ARBA00023237"/>
    </source>
</evidence>
<dbReference type="EMBL" id="FOTK01000021">
    <property type="protein sequence ID" value="SFM17128.1"/>
    <property type="molecule type" value="Genomic_DNA"/>
</dbReference>
<evidence type="ECO:0000256" key="6">
    <source>
        <dbReference type="ARBA" id="ARBA00022692"/>
    </source>
</evidence>
<dbReference type="Proteomes" id="UP000199048">
    <property type="component" value="Unassembled WGS sequence"/>
</dbReference>
<keyword evidence="8" id="KW-0408">Iron</keyword>
<protein>
    <submittedName>
        <fullName evidence="18">Iron complex outermembrane recepter protein</fullName>
    </submittedName>
</protein>
<dbReference type="GO" id="GO:0015344">
    <property type="term" value="F:siderophore uptake transmembrane transporter activity"/>
    <property type="evidence" value="ECO:0007669"/>
    <property type="project" value="TreeGrafter"/>
</dbReference>
<dbReference type="InterPro" id="IPR036942">
    <property type="entry name" value="Beta-barrel_TonB_sf"/>
</dbReference>
<evidence type="ECO:0000256" key="8">
    <source>
        <dbReference type="ARBA" id="ARBA00023004"/>
    </source>
</evidence>
<evidence type="ECO:0000256" key="4">
    <source>
        <dbReference type="ARBA" id="ARBA00022452"/>
    </source>
</evidence>
<proteinExistence type="inferred from homology"/>
<evidence type="ECO:0000256" key="2">
    <source>
        <dbReference type="ARBA" id="ARBA00009810"/>
    </source>
</evidence>
<dbReference type="InterPro" id="IPR039426">
    <property type="entry name" value="TonB-dep_rcpt-like"/>
</dbReference>
<dbReference type="InterPro" id="IPR037066">
    <property type="entry name" value="Plug_dom_sf"/>
</dbReference>
<evidence type="ECO:0000256" key="11">
    <source>
        <dbReference type="ARBA" id="ARBA00023136"/>
    </source>
</evidence>
<evidence type="ECO:0000256" key="9">
    <source>
        <dbReference type="ARBA" id="ARBA00023065"/>
    </source>
</evidence>
<evidence type="ECO:0000256" key="5">
    <source>
        <dbReference type="ARBA" id="ARBA00022496"/>
    </source>
</evidence>
<dbReference type="InterPro" id="IPR010105">
    <property type="entry name" value="TonB_sidphr_rcpt"/>
</dbReference>
<dbReference type="STRING" id="582667.SAMN05192568_1021101"/>
<dbReference type="GO" id="GO:0009279">
    <property type="term" value="C:cell outer membrane"/>
    <property type="evidence" value="ECO:0007669"/>
    <property type="project" value="UniProtKB-SubCell"/>
</dbReference>
<evidence type="ECO:0000256" key="14">
    <source>
        <dbReference type="PROSITE-ProRule" id="PRU01360"/>
    </source>
</evidence>
<dbReference type="GO" id="GO:0038023">
    <property type="term" value="F:signaling receptor activity"/>
    <property type="evidence" value="ECO:0007669"/>
    <property type="project" value="InterPro"/>
</dbReference>
<evidence type="ECO:0000259" key="17">
    <source>
        <dbReference type="Pfam" id="PF07715"/>
    </source>
</evidence>
<keyword evidence="10 15" id="KW-0798">TonB box</keyword>
<keyword evidence="4 14" id="KW-1134">Transmembrane beta strand</keyword>
<dbReference type="InterPro" id="IPR012910">
    <property type="entry name" value="Plug_dom"/>
</dbReference>
<evidence type="ECO:0000313" key="19">
    <source>
        <dbReference type="Proteomes" id="UP000199048"/>
    </source>
</evidence>
<dbReference type="SUPFAM" id="SSF56935">
    <property type="entry name" value="Porins"/>
    <property type="match status" value="1"/>
</dbReference>
<reference evidence="19" key="1">
    <citation type="submission" date="2016-10" db="EMBL/GenBank/DDBJ databases">
        <authorList>
            <person name="Varghese N."/>
            <person name="Submissions S."/>
        </authorList>
    </citation>
    <scope>NUCLEOTIDE SEQUENCE [LARGE SCALE GENOMIC DNA]</scope>
    <source>
        <strain evidence="19">BL36</strain>
    </source>
</reference>
<dbReference type="CDD" id="cd01347">
    <property type="entry name" value="ligand_gated_channel"/>
    <property type="match status" value="1"/>
</dbReference>
<accession>A0A1I4NNN3</accession>
<evidence type="ECO:0000256" key="3">
    <source>
        <dbReference type="ARBA" id="ARBA00022448"/>
    </source>
</evidence>
<comment type="similarity">
    <text evidence="2 14 15">Belongs to the TonB-dependent receptor family.</text>
</comment>
<keyword evidence="7" id="KW-0732">Signal</keyword>
<dbReference type="Gene3D" id="2.40.170.20">
    <property type="entry name" value="TonB-dependent receptor, beta-barrel domain"/>
    <property type="match status" value="1"/>
</dbReference>
<keyword evidence="5" id="KW-0410">Iron transport</keyword>
<dbReference type="FunFam" id="2.170.130.10:FF:000001">
    <property type="entry name" value="Catecholate siderophore TonB-dependent receptor"/>
    <property type="match status" value="1"/>
</dbReference>
<keyword evidence="9" id="KW-0406">Ion transport</keyword>
<sequence>MDRSRAVSTWNARERSLAGSLYLALLSTTCAVLAPGVARAQTAPTTDIELSELSVTGEGSGRTLNGDLYGAGGAVGPVPGYVASRSTVGTKTDTPILETAQSISVVGRQQIEDQNALTVTQALRYTPGVFAESRGGAGSTRLELFNIRGFAAPVFLDQMALISGRDANTSIDVYRLERIDIIKGPASVLYGQSGPGGIVNLVSKVPRFVSHGEVFLQGGGFNEVRSGFDIGGPIASDIPGLADQFAYRVIGLGWNGDGPAATTKVERAFINPSITWRPSTDTSLTLIGNYQRDPFSGFYGGFPAVGTVFPRNFGGGLFGRLPVNFYDGDRNIERSDRTQASIEYLFDQRIGENLRFHSAGRYLRTQGDYRSVYGAFNDRNGPTASGPLLARSIIGTNVAAEAYTMDNNFIAEFDTGFIAHTALLGVDHRTFSTRTSGTPFPSAPDLNILAPNYAMNIAFPAFNTTSRVDAQQTGVYFQDQAKFDRVVLTLGGRYDVARQTGPTRSFSGNTSTLTLQDAPSDALTYRASLLYQFDSGVAPYVSYSQAFEPIVSGRVFDSAFGSVGRVPDPVRSDQYEAGIKYQPPGTDILLTAAVFDIRQSNRTSADPLRQGFVVQTGEVGAQGVEFEARTNLAEGLTLIGGVSLLDIRNVRDTGNTTNDLTRLSVPLQGRRPVQVPDTTISLLANYRFTDGPLLGLGIGGGVRYLGPSWGDPANTFQVPESVVVDAVASYDMRHLAPSLEGLTAELNVNNLLDERFVSSCLSYSACFYGLPRTVYGTLRYRW</sequence>
<evidence type="ECO:0000259" key="16">
    <source>
        <dbReference type="Pfam" id="PF00593"/>
    </source>
</evidence>
<name>A0A1I4NNN3_9HYPH</name>
<evidence type="ECO:0000256" key="12">
    <source>
        <dbReference type="ARBA" id="ARBA00023170"/>
    </source>
</evidence>
<evidence type="ECO:0000256" key="10">
    <source>
        <dbReference type="ARBA" id="ARBA00023077"/>
    </source>
</evidence>
<dbReference type="NCBIfam" id="TIGR01783">
    <property type="entry name" value="TonB-siderophor"/>
    <property type="match status" value="1"/>
</dbReference>
<dbReference type="Pfam" id="PF07715">
    <property type="entry name" value="Plug"/>
    <property type="match status" value="1"/>
</dbReference>
<feature type="domain" description="TonB-dependent receptor-like beta-barrel" evidence="16">
    <location>
        <begin position="276"/>
        <end position="751"/>
    </location>
</feature>
<dbReference type="AlphaFoldDB" id="A0A1I4NNN3"/>
<evidence type="ECO:0000256" key="7">
    <source>
        <dbReference type="ARBA" id="ARBA00022729"/>
    </source>
</evidence>
<evidence type="ECO:0000313" key="18">
    <source>
        <dbReference type="EMBL" id="SFM17128.1"/>
    </source>
</evidence>
<dbReference type="GO" id="GO:0015891">
    <property type="term" value="P:siderophore transport"/>
    <property type="evidence" value="ECO:0007669"/>
    <property type="project" value="InterPro"/>
</dbReference>
<evidence type="ECO:0000256" key="1">
    <source>
        <dbReference type="ARBA" id="ARBA00004571"/>
    </source>
</evidence>
<dbReference type="Gene3D" id="2.170.130.10">
    <property type="entry name" value="TonB-dependent receptor, plug domain"/>
    <property type="match status" value="1"/>
</dbReference>
<keyword evidence="6 14" id="KW-0812">Transmembrane</keyword>
<organism evidence="18 19">
    <name type="scientific">Methylobacterium pseudosasicola</name>
    <dbReference type="NCBI Taxonomy" id="582667"/>
    <lineage>
        <taxon>Bacteria</taxon>
        <taxon>Pseudomonadati</taxon>
        <taxon>Pseudomonadota</taxon>
        <taxon>Alphaproteobacteria</taxon>
        <taxon>Hyphomicrobiales</taxon>
        <taxon>Methylobacteriaceae</taxon>
        <taxon>Methylobacterium</taxon>
    </lineage>
</organism>
<keyword evidence="11 14" id="KW-0472">Membrane</keyword>
<dbReference type="PANTHER" id="PTHR32552">
    <property type="entry name" value="FERRICHROME IRON RECEPTOR-RELATED"/>
    <property type="match status" value="1"/>
</dbReference>
<dbReference type="InterPro" id="IPR000531">
    <property type="entry name" value="Beta-barrel_TonB"/>
</dbReference>
<dbReference type="Pfam" id="PF00593">
    <property type="entry name" value="TonB_dep_Rec_b-barrel"/>
    <property type="match status" value="1"/>
</dbReference>
<dbReference type="PANTHER" id="PTHR32552:SF68">
    <property type="entry name" value="FERRICHROME OUTER MEMBRANE TRANSPORTER_PHAGE RECEPTOR"/>
    <property type="match status" value="1"/>
</dbReference>
<gene>
    <name evidence="18" type="ORF">SAMN05192568_1021101</name>
</gene>
<dbReference type="PROSITE" id="PS52016">
    <property type="entry name" value="TONB_DEPENDENT_REC_3"/>
    <property type="match status" value="1"/>
</dbReference>
<comment type="subcellular location">
    <subcellularLocation>
        <location evidence="1 14">Cell outer membrane</location>
        <topology evidence="1 14">Multi-pass membrane protein</topology>
    </subcellularLocation>
</comment>
<keyword evidence="3 14" id="KW-0813">Transport</keyword>
<feature type="domain" description="TonB-dependent receptor plug" evidence="17">
    <location>
        <begin position="97"/>
        <end position="198"/>
    </location>
</feature>
<keyword evidence="13 14" id="KW-0998">Cell outer membrane</keyword>
<keyword evidence="19" id="KW-1185">Reference proteome</keyword>